<dbReference type="GO" id="GO:0046872">
    <property type="term" value="F:metal ion binding"/>
    <property type="evidence" value="ECO:0007669"/>
    <property type="project" value="UniProtKB-KW"/>
</dbReference>
<keyword evidence="5 6" id="KW-0460">Magnesium</keyword>
<comment type="subcellular location">
    <subcellularLocation>
        <location evidence="6">Cytoplasm</location>
    </subcellularLocation>
</comment>
<comment type="caution">
    <text evidence="6">Lacks conserved residue(s) required for the propagation of feature annotation.</text>
</comment>
<dbReference type="UniPathway" id="UPA00109">
    <property type="reaction ID" value="UER00182"/>
</dbReference>
<evidence type="ECO:0000256" key="3">
    <source>
        <dbReference type="ARBA" id="ARBA00022723"/>
    </source>
</evidence>
<dbReference type="HOGENOM" id="CLU_020655_1_1_9"/>
<dbReference type="KEGG" id="ccb:Clocel_1603"/>
<comment type="subunit">
    <text evidence="6">Homodimer.</text>
</comment>
<dbReference type="InterPro" id="IPR035966">
    <property type="entry name" value="PKF_sf"/>
</dbReference>
<dbReference type="EMBL" id="CP002160">
    <property type="protein sequence ID" value="ADL51350.1"/>
    <property type="molecule type" value="Genomic_DNA"/>
</dbReference>
<dbReference type="eggNOG" id="COG0205">
    <property type="taxonomic scope" value="Bacteria"/>
</dbReference>
<dbReference type="STRING" id="573061.Clocel_1603"/>
<comment type="pathway">
    <text evidence="6">Carbohydrate degradation; glycolysis; D-glyceraldehyde 3-phosphate and glycerone phosphate from D-glucose: step 3/4.</text>
</comment>
<dbReference type="InterPro" id="IPR000023">
    <property type="entry name" value="Phosphofructokinase_dom"/>
</dbReference>
<proteinExistence type="inferred from homology"/>
<sequence>MRNCIVAQSGGPTAVINSSVIGVFYENLKVKYYDNVYSGLNGIEGILKGDIINLSELEYDKIDTLKYTPASALGSCRYKIDDYKENDEDYNNLFKILNSLEIQTFFYVGGNDSMDTVSKLSTYAQKCGIDINFIGIPKTIDNDLCLTDHTPGYGSAAKFIATTALETYLDSSVYTNNGIFILETMGRDTGWLAASAALAIIDDRMIADFIYLPEVAFDIDNFLSDVKERFIANNQVYIVVSEGIKDKNGNFISETKIANNHDNFGHNQLGGVGNVLKELIINAGITNRVKTLELGVMQRCAMHCASLTDLEEAHTVGRSAVSFSISGATGKMVGIKRVNETPYLYDTELVDVKQVANKIKYVPTDWINTEGNHVNEKAINYIRPLIQGIPNLDTKNGLPKYVMVEKDLVS</sequence>
<comment type="similarity">
    <text evidence="6">Belongs to the phosphofructokinase type A (PFKA) family. PPi-dependent PFK group II subfamily. Clade 'B2' sub-subfamily.</text>
</comment>
<dbReference type="RefSeq" id="WP_010077442.1">
    <property type="nucleotide sequence ID" value="NC_014393.1"/>
</dbReference>
<dbReference type="Proteomes" id="UP000002730">
    <property type="component" value="Chromosome"/>
</dbReference>
<evidence type="ECO:0000256" key="1">
    <source>
        <dbReference type="ARBA" id="ARBA00001946"/>
    </source>
</evidence>
<keyword evidence="3 6" id="KW-0479">Metal-binding</keyword>
<dbReference type="Gene3D" id="3.40.50.450">
    <property type="match status" value="1"/>
</dbReference>
<dbReference type="InterPro" id="IPR022953">
    <property type="entry name" value="ATP_PFK"/>
</dbReference>
<keyword evidence="6" id="KW-0963">Cytoplasm</keyword>
<feature type="binding site" evidence="6">
    <location>
        <begin position="139"/>
        <end position="141"/>
    </location>
    <ligand>
        <name>substrate</name>
    </ligand>
</feature>
<dbReference type="GO" id="GO:0006002">
    <property type="term" value="P:fructose 6-phosphate metabolic process"/>
    <property type="evidence" value="ECO:0007669"/>
    <property type="project" value="InterPro"/>
</dbReference>
<dbReference type="GO" id="GO:0003872">
    <property type="term" value="F:6-phosphofructokinase activity"/>
    <property type="evidence" value="ECO:0007669"/>
    <property type="project" value="UniProtKB-UniRule"/>
</dbReference>
<keyword evidence="2 6" id="KW-0808">Transferase</keyword>
<dbReference type="PRINTS" id="PR00476">
    <property type="entry name" value="PHFRCTKINASE"/>
</dbReference>
<feature type="binding site" evidence="6">
    <location>
        <position position="242"/>
    </location>
    <ligand>
        <name>substrate</name>
    </ligand>
</feature>
<evidence type="ECO:0000259" key="7">
    <source>
        <dbReference type="Pfam" id="PF00365"/>
    </source>
</evidence>
<dbReference type="GO" id="GO:0005737">
    <property type="term" value="C:cytoplasm"/>
    <property type="evidence" value="ECO:0007669"/>
    <property type="project" value="UniProtKB-SubCell"/>
</dbReference>
<evidence type="ECO:0000313" key="9">
    <source>
        <dbReference type="Proteomes" id="UP000002730"/>
    </source>
</evidence>
<dbReference type="OrthoDB" id="9802503at2"/>
<feature type="site" description="Important for catalytic activity; stabilizes the transition state when the phosphoryl donor is PPi" evidence="6">
    <location>
        <position position="138"/>
    </location>
</feature>
<dbReference type="HAMAP" id="MF_01978">
    <property type="entry name" value="Phosphofructokinase_II_B2"/>
    <property type="match status" value="1"/>
</dbReference>
<feature type="binding site" evidence="6">
    <location>
        <begin position="185"/>
        <end position="187"/>
    </location>
    <ligand>
        <name>substrate</name>
    </ligand>
</feature>
<comment type="catalytic activity">
    <reaction evidence="6">
        <text>beta-D-fructose 6-phosphate + diphosphate = beta-D-fructose 1,6-bisphosphate + phosphate + H(+)</text>
        <dbReference type="Rhea" id="RHEA:13613"/>
        <dbReference type="ChEBI" id="CHEBI:15378"/>
        <dbReference type="ChEBI" id="CHEBI:32966"/>
        <dbReference type="ChEBI" id="CHEBI:33019"/>
        <dbReference type="ChEBI" id="CHEBI:43474"/>
        <dbReference type="ChEBI" id="CHEBI:57634"/>
        <dbReference type="EC" id="2.7.1.90"/>
    </reaction>
</comment>
<comment type="activity regulation">
    <text evidence="6">Non-allosteric.</text>
</comment>
<keyword evidence="9" id="KW-1185">Reference proteome</keyword>
<feature type="domain" description="Phosphofructokinase" evidence="7">
    <location>
        <begin position="4"/>
        <end position="302"/>
    </location>
</feature>
<dbReference type="EC" id="2.7.1.90" evidence="6"/>
<comment type="cofactor">
    <cofactor evidence="1 6">
        <name>Mg(2+)</name>
        <dbReference type="ChEBI" id="CHEBI:18420"/>
    </cofactor>
</comment>
<reference evidence="8 9" key="1">
    <citation type="submission" date="2010-08" db="EMBL/GenBank/DDBJ databases">
        <title>Complete sequence of Clostridium cellulovorans 743B.</title>
        <authorList>
            <consortium name="US DOE Joint Genome Institute"/>
            <person name="Lucas S."/>
            <person name="Copeland A."/>
            <person name="Lapidus A."/>
            <person name="Cheng J.-F."/>
            <person name="Bruce D."/>
            <person name="Goodwin L."/>
            <person name="Pitluck S."/>
            <person name="Chertkov O."/>
            <person name="Detter J.C."/>
            <person name="Han C."/>
            <person name="Tapia R."/>
            <person name="Land M."/>
            <person name="Hauser L."/>
            <person name="Chang Y.-J."/>
            <person name="Jeffries C."/>
            <person name="Kyrpides N."/>
            <person name="Ivanova N."/>
            <person name="Mikhailova N."/>
            <person name="Hemme C.L."/>
            <person name="Woyke T."/>
        </authorList>
    </citation>
    <scope>NUCLEOTIDE SEQUENCE [LARGE SCALE GENOMIC DNA]</scope>
    <source>
        <strain evidence="9">ATCC 35296 / DSM 3052 / OCM 3 / 743B</strain>
    </source>
</reference>
<protein>
    <recommendedName>
        <fullName evidence="6">Pyrophosphate--fructose 6-phosphate 1-phosphotransferase</fullName>
        <ecNumber evidence="6">2.7.1.90</ecNumber>
    </recommendedName>
    <alternativeName>
        <fullName evidence="6">6-phosphofructokinase, pyrophosphate dependent</fullName>
    </alternativeName>
    <alternativeName>
        <fullName evidence="6">PPi-dependent phosphofructokinase</fullName>
        <shortName evidence="6">PPi-PFK</shortName>
    </alternativeName>
    <alternativeName>
        <fullName evidence="6">Pyrophosphate-dependent 6-phosphofructose-1-kinase</fullName>
    </alternativeName>
</protein>
<dbReference type="PANTHER" id="PTHR45770">
    <property type="entry name" value="ATP-DEPENDENT 6-PHOSPHOFRUCTOKINASE 1"/>
    <property type="match status" value="1"/>
</dbReference>
<evidence type="ECO:0000256" key="5">
    <source>
        <dbReference type="ARBA" id="ARBA00022842"/>
    </source>
</evidence>
<name>D9SWY9_CLOC7</name>
<keyword evidence="6" id="KW-0324">Glycolysis</keyword>
<evidence type="ECO:0000256" key="6">
    <source>
        <dbReference type="HAMAP-Rule" id="MF_01978"/>
    </source>
</evidence>
<dbReference type="NCBIfam" id="NF010675">
    <property type="entry name" value="PRK14072.1"/>
    <property type="match status" value="1"/>
</dbReference>
<feature type="binding site" evidence="6">
    <location>
        <position position="11"/>
    </location>
    <ligand>
        <name>diphosphate</name>
        <dbReference type="ChEBI" id="CHEBI:33019"/>
    </ligand>
</feature>
<comment type="function">
    <text evidence="6">Catalyzes the phosphorylation of D-fructose 6-phosphate, the first committing step of glycolysis. Uses inorganic phosphate (PPi) as phosphoryl donor instead of ATP like common ATP-dependent phosphofructokinases (ATP-PFKs), which renders the reaction reversible, and can thus function both in glycolysis and gluconeogenesis. Consistently, PPi-PFK can replace the enzymes of both the forward (ATP-PFK) and reverse (fructose-bisphosphatase (FBPase)) reactions.</text>
</comment>
<evidence type="ECO:0000256" key="4">
    <source>
        <dbReference type="ARBA" id="ARBA00022777"/>
    </source>
</evidence>
<dbReference type="InterPro" id="IPR011404">
    <property type="entry name" value="PPi-PFK"/>
</dbReference>
<evidence type="ECO:0000313" key="8">
    <source>
        <dbReference type="EMBL" id="ADL51350.1"/>
    </source>
</evidence>
<dbReference type="AlphaFoldDB" id="D9SWY9"/>
<feature type="active site" description="Proton acceptor" evidence="6">
    <location>
        <position position="141"/>
    </location>
</feature>
<dbReference type="SUPFAM" id="SSF53784">
    <property type="entry name" value="Phosphofructokinase"/>
    <property type="match status" value="1"/>
</dbReference>
<feature type="binding site" evidence="6">
    <location>
        <position position="111"/>
    </location>
    <ligand>
        <name>Mg(2+)</name>
        <dbReference type="ChEBI" id="CHEBI:18420"/>
        <note>catalytic</note>
    </ligand>
</feature>
<dbReference type="InterPro" id="IPR050929">
    <property type="entry name" value="PFKA"/>
</dbReference>
<evidence type="ECO:0000256" key="2">
    <source>
        <dbReference type="ARBA" id="ARBA00022679"/>
    </source>
</evidence>
<dbReference type="PIRSF" id="PIRSF036483">
    <property type="entry name" value="PFK_XF0274"/>
    <property type="match status" value="1"/>
</dbReference>
<dbReference type="GO" id="GO:0047334">
    <property type="term" value="F:diphosphate-fructose-6-phosphate 1-phosphotransferase activity"/>
    <property type="evidence" value="ECO:0007669"/>
    <property type="project" value="UniProtKB-EC"/>
</dbReference>
<accession>D9SWY9</accession>
<organism evidence="8 9">
    <name type="scientific">Clostridium cellulovorans (strain ATCC 35296 / DSM 3052 / OCM 3 / 743B)</name>
    <dbReference type="NCBI Taxonomy" id="573061"/>
    <lineage>
        <taxon>Bacteria</taxon>
        <taxon>Bacillati</taxon>
        <taxon>Bacillota</taxon>
        <taxon>Clostridia</taxon>
        <taxon>Eubacteriales</taxon>
        <taxon>Clostridiaceae</taxon>
        <taxon>Clostridium</taxon>
    </lineage>
</organism>
<dbReference type="Pfam" id="PF00365">
    <property type="entry name" value="PFK"/>
    <property type="match status" value="1"/>
</dbReference>
<keyword evidence="4 6" id="KW-0418">Kinase</keyword>
<dbReference type="Gene3D" id="3.40.50.460">
    <property type="entry name" value="Phosphofructokinase domain"/>
    <property type="match status" value="1"/>
</dbReference>
<feature type="site" description="Important for catalytic activity and substrate specificity; stabilizes the transition state when the phosphoryl donor is PPi; prevents ATP from binding by mimicking the alpha-phosphate group of ATP" evidence="6">
    <location>
        <position position="112"/>
    </location>
</feature>
<gene>
    <name evidence="6" type="primary">pfp</name>
    <name evidence="8" type="ordered locus">Clocel_1603</name>
</gene>